<dbReference type="SUPFAM" id="SSF55874">
    <property type="entry name" value="ATPase domain of HSP90 chaperone/DNA topoisomerase II/histidine kinase"/>
    <property type="match status" value="1"/>
</dbReference>
<dbReference type="Pfam" id="PF02518">
    <property type="entry name" value="HATPase_c"/>
    <property type="match status" value="1"/>
</dbReference>
<evidence type="ECO:0000256" key="2">
    <source>
        <dbReference type="ARBA" id="ARBA00012438"/>
    </source>
</evidence>
<dbReference type="SUPFAM" id="SSF47384">
    <property type="entry name" value="Homodimeric domain of signal transducing histidine kinase"/>
    <property type="match status" value="1"/>
</dbReference>
<dbReference type="EC" id="2.7.13.3" evidence="2"/>
<dbReference type="InterPro" id="IPR003661">
    <property type="entry name" value="HisK_dim/P_dom"/>
</dbReference>
<keyword evidence="7" id="KW-1185">Reference proteome</keyword>
<reference evidence="7" key="1">
    <citation type="submission" date="2017-09" db="EMBL/GenBank/DDBJ databases">
        <authorList>
            <person name="Varghese N."/>
            <person name="Submissions S."/>
        </authorList>
    </citation>
    <scope>NUCLEOTIDE SEQUENCE [LARGE SCALE GENOMIC DNA]</scope>
    <source>
        <strain evidence="7">CGMCC 1.12641</strain>
    </source>
</reference>
<dbReference type="PANTHER" id="PTHR43065">
    <property type="entry name" value="SENSOR HISTIDINE KINASE"/>
    <property type="match status" value="1"/>
</dbReference>
<dbReference type="InterPro" id="IPR036097">
    <property type="entry name" value="HisK_dim/P_sf"/>
</dbReference>
<dbReference type="InterPro" id="IPR036890">
    <property type="entry name" value="HATPase_C_sf"/>
</dbReference>
<gene>
    <name evidence="6" type="ORF">SAMN06296241_2675</name>
</gene>
<evidence type="ECO:0000256" key="3">
    <source>
        <dbReference type="ARBA" id="ARBA00022553"/>
    </source>
</evidence>
<dbReference type="AlphaFoldDB" id="A0A285X6Y4"/>
<accession>A0A285X6Y4</accession>
<keyword evidence="4" id="KW-0175">Coiled coil</keyword>
<organism evidence="6 7">
    <name type="scientific">Salinimicrobium sediminis</name>
    <dbReference type="NCBI Taxonomy" id="1343891"/>
    <lineage>
        <taxon>Bacteria</taxon>
        <taxon>Pseudomonadati</taxon>
        <taxon>Bacteroidota</taxon>
        <taxon>Flavobacteriia</taxon>
        <taxon>Flavobacteriales</taxon>
        <taxon>Flavobacteriaceae</taxon>
        <taxon>Salinimicrobium</taxon>
    </lineage>
</organism>
<name>A0A285X6Y4_9FLAO</name>
<dbReference type="PRINTS" id="PR00344">
    <property type="entry name" value="BCTRLSENSOR"/>
</dbReference>
<dbReference type="CDD" id="cd00082">
    <property type="entry name" value="HisKA"/>
    <property type="match status" value="1"/>
</dbReference>
<dbReference type="RefSeq" id="WP_097056881.1">
    <property type="nucleotide sequence ID" value="NZ_OCMF01000004.1"/>
</dbReference>
<dbReference type="EMBL" id="OCMF01000004">
    <property type="protein sequence ID" value="SOC81103.1"/>
    <property type="molecule type" value="Genomic_DNA"/>
</dbReference>
<protein>
    <recommendedName>
        <fullName evidence="2">histidine kinase</fullName>
        <ecNumber evidence="2">2.7.13.3</ecNumber>
    </recommendedName>
</protein>
<keyword evidence="6" id="KW-0418">Kinase</keyword>
<evidence type="ECO:0000256" key="1">
    <source>
        <dbReference type="ARBA" id="ARBA00000085"/>
    </source>
</evidence>
<evidence type="ECO:0000256" key="4">
    <source>
        <dbReference type="SAM" id="Coils"/>
    </source>
</evidence>
<evidence type="ECO:0000313" key="7">
    <source>
        <dbReference type="Proteomes" id="UP000219193"/>
    </source>
</evidence>
<keyword evidence="6" id="KW-0808">Transferase</keyword>
<dbReference type="PROSITE" id="PS50109">
    <property type="entry name" value="HIS_KIN"/>
    <property type="match status" value="1"/>
</dbReference>
<dbReference type="SMART" id="SM00387">
    <property type="entry name" value="HATPase_c"/>
    <property type="match status" value="1"/>
</dbReference>
<feature type="domain" description="Histidine kinase" evidence="5">
    <location>
        <begin position="99"/>
        <end position="343"/>
    </location>
</feature>
<dbReference type="InterPro" id="IPR004358">
    <property type="entry name" value="Sig_transdc_His_kin-like_C"/>
</dbReference>
<evidence type="ECO:0000313" key="6">
    <source>
        <dbReference type="EMBL" id="SOC81103.1"/>
    </source>
</evidence>
<dbReference type="Proteomes" id="UP000219193">
    <property type="component" value="Unassembled WGS sequence"/>
</dbReference>
<comment type="catalytic activity">
    <reaction evidence="1">
        <text>ATP + protein L-histidine = ADP + protein N-phospho-L-histidine.</text>
        <dbReference type="EC" id="2.7.13.3"/>
    </reaction>
</comment>
<dbReference type="SMART" id="SM00388">
    <property type="entry name" value="HisKA"/>
    <property type="match status" value="1"/>
</dbReference>
<evidence type="ECO:0000259" key="5">
    <source>
        <dbReference type="PROSITE" id="PS50109"/>
    </source>
</evidence>
<dbReference type="Gene3D" id="1.10.287.130">
    <property type="match status" value="1"/>
</dbReference>
<dbReference type="GO" id="GO:0000155">
    <property type="term" value="F:phosphorelay sensor kinase activity"/>
    <property type="evidence" value="ECO:0007669"/>
    <property type="project" value="InterPro"/>
</dbReference>
<dbReference type="InterPro" id="IPR005467">
    <property type="entry name" value="His_kinase_dom"/>
</dbReference>
<feature type="coiled-coil region" evidence="4">
    <location>
        <begin position="56"/>
        <end position="90"/>
    </location>
</feature>
<dbReference type="OrthoDB" id="1931120at2"/>
<dbReference type="PANTHER" id="PTHR43065:SF42">
    <property type="entry name" value="TWO-COMPONENT SENSOR PPRA"/>
    <property type="match status" value="1"/>
</dbReference>
<keyword evidence="3" id="KW-0597">Phosphoprotein</keyword>
<sequence length="343" mass="38564">MENKALKTQDSLFLKLTEALKKELSLEKGKEKIIGIKFQKSGEDWNLEELKVQDPEEDITRELSETKRQLKAVKKRLKAAEQQLVKQEKLASLGLLTAGIAHEIKNPLNFITNFSDLSVEYLVEIEELLQDHKHLKEIKDAFALIRDIKTNLGKIHDHGHRAEGIVRSMLLHSRGGNGHYDPVDLNALLKEYVNLAFHGMRANKNPINVEINLDLDPNLGKVTVNAESFSRVILNLCKNAFDAMREKAGSPSAPDDYRPKLKVSSFTENKKAVITVEDNGPGVPDELKNKILTPFFTTKKGAEGTGLGLSISKEILQEHKALLSIDSKEGEFTRFRIELSQKL</sequence>
<dbReference type="InterPro" id="IPR003594">
    <property type="entry name" value="HATPase_dom"/>
</dbReference>
<dbReference type="Gene3D" id="3.30.565.10">
    <property type="entry name" value="Histidine kinase-like ATPase, C-terminal domain"/>
    <property type="match status" value="1"/>
</dbReference>
<proteinExistence type="predicted"/>